<organism evidence="3 4">
    <name type="scientific">Stenomitos frigidus ULC18</name>
    <dbReference type="NCBI Taxonomy" id="2107698"/>
    <lineage>
        <taxon>Bacteria</taxon>
        <taxon>Bacillati</taxon>
        <taxon>Cyanobacteriota</taxon>
        <taxon>Cyanophyceae</taxon>
        <taxon>Leptolyngbyales</taxon>
        <taxon>Leptolyngbyaceae</taxon>
        <taxon>Stenomitos</taxon>
    </lineage>
</organism>
<evidence type="ECO:0000313" key="4">
    <source>
        <dbReference type="Proteomes" id="UP000239576"/>
    </source>
</evidence>
<evidence type="ECO:0000313" key="3">
    <source>
        <dbReference type="EMBL" id="PSB31007.1"/>
    </source>
</evidence>
<feature type="domain" description="Protein kinase" evidence="1">
    <location>
        <begin position="482"/>
        <end position="735"/>
    </location>
</feature>
<dbReference type="InterPro" id="IPR011528">
    <property type="entry name" value="NERD"/>
</dbReference>
<dbReference type="SUPFAM" id="SSF56112">
    <property type="entry name" value="Protein kinase-like (PK-like)"/>
    <property type="match status" value="2"/>
</dbReference>
<feature type="domain" description="NERD" evidence="2">
    <location>
        <begin position="10"/>
        <end position="120"/>
    </location>
</feature>
<protein>
    <submittedName>
        <fullName evidence="3">Uncharacterized protein</fullName>
    </submittedName>
</protein>
<dbReference type="InterPro" id="IPR008271">
    <property type="entry name" value="Ser/Thr_kinase_AS"/>
</dbReference>
<dbReference type="SMART" id="SM00220">
    <property type="entry name" value="S_TKc"/>
    <property type="match status" value="2"/>
</dbReference>
<dbReference type="Gene3D" id="1.10.510.10">
    <property type="entry name" value="Transferase(Phosphotransferase) domain 1"/>
    <property type="match status" value="2"/>
</dbReference>
<dbReference type="OrthoDB" id="498746at2"/>
<dbReference type="InterPro" id="IPR017850">
    <property type="entry name" value="Alkaline_phosphatase_core_sf"/>
</dbReference>
<dbReference type="InterPro" id="IPR000719">
    <property type="entry name" value="Prot_kinase_dom"/>
</dbReference>
<dbReference type="EMBL" id="PVWK01000043">
    <property type="protein sequence ID" value="PSB31007.1"/>
    <property type="molecule type" value="Genomic_DNA"/>
</dbReference>
<dbReference type="PANTHER" id="PTHR44167:SF24">
    <property type="entry name" value="SERINE_THREONINE-PROTEIN KINASE CHK2"/>
    <property type="match status" value="1"/>
</dbReference>
<dbReference type="CDD" id="cd14014">
    <property type="entry name" value="STKc_PknB_like"/>
    <property type="match status" value="1"/>
</dbReference>
<dbReference type="PROSITE" id="PS50965">
    <property type="entry name" value="NERD"/>
    <property type="match status" value="1"/>
</dbReference>
<dbReference type="Gene3D" id="3.30.200.20">
    <property type="entry name" value="Phosphorylase Kinase, domain 1"/>
    <property type="match status" value="1"/>
</dbReference>
<dbReference type="Pfam" id="PF00069">
    <property type="entry name" value="Pkinase"/>
    <property type="match status" value="2"/>
</dbReference>
<dbReference type="PROSITE" id="PS00108">
    <property type="entry name" value="PROTEIN_KINASE_ST"/>
    <property type="match status" value="1"/>
</dbReference>
<dbReference type="GO" id="GO:0004674">
    <property type="term" value="F:protein serine/threonine kinase activity"/>
    <property type="evidence" value="ECO:0007669"/>
    <property type="project" value="TreeGrafter"/>
</dbReference>
<proteinExistence type="predicted"/>
<dbReference type="GO" id="GO:0005524">
    <property type="term" value="F:ATP binding"/>
    <property type="evidence" value="ECO:0007669"/>
    <property type="project" value="InterPro"/>
</dbReference>
<name>A0A2T1EE31_9CYAN</name>
<comment type="caution">
    <text evidence="3">The sequence shown here is derived from an EMBL/GenBank/DDBJ whole genome shotgun (WGS) entry which is preliminary data.</text>
</comment>
<dbReference type="PROSITE" id="PS50011">
    <property type="entry name" value="PROTEIN_KINASE_DOM"/>
    <property type="match status" value="2"/>
</dbReference>
<dbReference type="Pfam" id="PF08378">
    <property type="entry name" value="NERD"/>
    <property type="match status" value="1"/>
</dbReference>
<accession>A0A2T1EE31</accession>
<dbReference type="NCBIfam" id="NF047741">
    <property type="entry name" value="antiphage_MADS6"/>
    <property type="match status" value="1"/>
</dbReference>
<dbReference type="PANTHER" id="PTHR44167">
    <property type="entry name" value="OVARIAN-SPECIFIC SERINE/THREONINE-PROTEIN KINASE LOK-RELATED"/>
    <property type="match status" value="1"/>
</dbReference>
<evidence type="ECO:0000259" key="1">
    <source>
        <dbReference type="PROSITE" id="PS50011"/>
    </source>
</evidence>
<reference evidence="4" key="1">
    <citation type="submission" date="2018-02" db="EMBL/GenBank/DDBJ databases">
        <authorList>
            <person name="Moore K."/>
            <person name="Momper L."/>
        </authorList>
    </citation>
    <scope>NUCLEOTIDE SEQUENCE [LARGE SCALE GENOMIC DNA]</scope>
    <source>
        <strain evidence="4">ULC18</strain>
    </source>
</reference>
<dbReference type="RefSeq" id="WP_106255737.1">
    <property type="nucleotide sequence ID" value="NZ_CAWNSW010000051.1"/>
</dbReference>
<dbReference type="InterPro" id="IPR011009">
    <property type="entry name" value="Kinase-like_dom_sf"/>
</dbReference>
<gene>
    <name evidence="3" type="ORF">C7B82_07765</name>
</gene>
<evidence type="ECO:0000259" key="2">
    <source>
        <dbReference type="PROSITE" id="PS50965"/>
    </source>
</evidence>
<dbReference type="Proteomes" id="UP000239576">
    <property type="component" value="Unassembled WGS sequence"/>
</dbReference>
<feature type="domain" description="Protein kinase" evidence="1">
    <location>
        <begin position="192"/>
        <end position="459"/>
    </location>
</feature>
<reference evidence="3 4" key="2">
    <citation type="submission" date="2018-03" db="EMBL/GenBank/DDBJ databases">
        <title>The ancient ancestry and fast evolution of plastids.</title>
        <authorList>
            <person name="Moore K.R."/>
            <person name="Magnabosco C."/>
            <person name="Momper L."/>
            <person name="Gold D.A."/>
            <person name="Bosak T."/>
            <person name="Fournier G.P."/>
        </authorList>
    </citation>
    <scope>NUCLEOTIDE SEQUENCE [LARGE SCALE GENOMIC DNA]</scope>
    <source>
        <strain evidence="3 4">ULC18</strain>
    </source>
</reference>
<keyword evidence="4" id="KW-1185">Reference proteome</keyword>
<dbReference type="SUPFAM" id="SSF53649">
    <property type="entry name" value="Alkaline phosphatase-like"/>
    <property type="match status" value="1"/>
</dbReference>
<sequence length="1588" mass="179052">MAKVTPFGQPANDGERGAIYYLSRLPDTFEIFHNLEIKQNKETFEVDLVILAPQCVFVVDVKGTHGQIEVVGSRWYPENRQAYGSPVAKLRNIAKVLNTLFKDSNRLKLELGRVHVHAVTLMIAEDVSIIDRDGRDSDHITYCDQRCITYFQSRDLIPDHRLTDIRAFFPDIKRALQGKARPKSAPPRYRDWQVEEELGRTDRYTEYRARHLLMGASGWTARLRVYRADPYQDQADRETEKKLISNAFKSIYQVPKHPNILSVQEFFEAEDGDCFVLVTEDIPGQALRQRIKKQTVPLNQKFGWIEQVLIALDHAHKHSVIHRNLTPDNILIGVDEQVRLIGFDYARVIDRVSTIAHDIVDDLEGDAIYQATECYRNPAIANEKSDLFSAGSVFYEVLTGKPAFESAEQICDRTATFLIKPSSLEPELSDGINNWLQKLCAFEPGDRFSSADDALQEWITLATLQNVDLANLPANTPIDDRYRVIERLGHPGSFAVAYKVFDSLGKVVRVLKLVTRDRRSVYERIQQEYATLLQVSDHPHIVKVIFAGHLKDDTPFIIFEYVEGKDVEHCLASSSLSLEAAVQIAQQTAIGLAHLHQSGVYHQDIKPSNLLLTEQGIRIIDFNIAVSDHDEVTVSAGTRKYLPPDFKPKLDQTTAEKIDRDLYALGITFYECVTGCYPFEEPSPPLGTLPRNPNEVQAMEELSDELVQILLKVIAPKKGDRFATAVQFLEAIAALSSLRKIEGSEEVEPATLLSDPLSNNLEIADLALESVTLPIDLSVENPPPKQSEASQLQPVNSIAKAVNYASVVDLEGLVAAESSVQTTLFDRLPPAPPIQSLSDGDGAPSKLVVLDPTGLYAPPSGYIEVRTEVEWMQSFFQSDTLYWVTGRGLQAKRLCDWTREWLRVWNQLDAILEEKQNPRSQLQFLFGSVPIPTAWTDPQILQLATAIDAYPPENTIAYLLADLMESDSTKADLPVRQVWFESPSLSHLAQWLSIQVPDAYKSLERIWQNQAVENASELADYYQTEDKLQLLRQWTGIIQPSAKVKALGRYPLPVPHFLASEFRSLWERQLLRNEGRVIDELAPNQQSGMEQIASLAYTILKTHPSWITKERKRKLSSYLNYQELRDLDSLQPPLQPEPLDLEASSKDAMQWVTDHYLPFRRWDAAINAASARPRDSDRLADSFVNWILRHYPELRFASSALNYSVASLVQDLCQTSPVLWVVVDGLGWLDHQELLANLTRNSSFSIETTLQPRISILPTKTEYAKWSLYTQLPPSHSAWVPDASKGFPMMGIGKRYTDRKRSTLHRDLRQNAHQLYCWDTDKLDHLYHTEQDWQNLYQVQRPHVLEGIAKDIEYCVKQHPNPEHLRIVIASDHGQMIGEAEHLPNCPEGLDLKGRMAIGKTDDHRFVVLDAERYGLPHDLSIVRGAGCLNAFSYTEKNEIIGSHGGLFPEEVVVGVSVLRPFTARLPVQVKCHGEGDAGQSGELTLTIDNSNTVPLTQLCLYINELTALKAGYPLDTKIPAGQKVLIQVPIASYPELPPHHEGKQLSLTGELRFQFAGIEAGTTSLDSESLLIVKQLFSSGLDIDDFL</sequence>